<reference evidence="2 3" key="1">
    <citation type="submission" date="2019-08" db="EMBL/GenBank/DDBJ databases">
        <title>In-depth cultivation of the pig gut microbiome towards novel bacterial diversity and tailored functional studies.</title>
        <authorList>
            <person name="Wylensek D."/>
            <person name="Hitch T.C.A."/>
            <person name="Clavel T."/>
        </authorList>
    </citation>
    <scope>NUCLEOTIDE SEQUENCE [LARGE SCALE GENOMIC DNA]</scope>
    <source>
        <strain evidence="2 3">BBE-744-WT-12</strain>
    </source>
</reference>
<dbReference type="RefSeq" id="WP_106055298.1">
    <property type="nucleotide sequence ID" value="NZ_CALXOB010000043.1"/>
</dbReference>
<proteinExistence type="predicted"/>
<protein>
    <submittedName>
        <fullName evidence="2">DUF2293 domain-containing protein</fullName>
    </submittedName>
</protein>
<evidence type="ECO:0000259" key="1">
    <source>
        <dbReference type="Pfam" id="PF10056"/>
    </source>
</evidence>
<dbReference type="InterPro" id="IPR018744">
    <property type="entry name" value="DUF2293"/>
</dbReference>
<evidence type="ECO:0000313" key="3">
    <source>
        <dbReference type="Proteomes" id="UP000435649"/>
    </source>
</evidence>
<evidence type="ECO:0000313" key="2">
    <source>
        <dbReference type="EMBL" id="MST97897.1"/>
    </source>
</evidence>
<comment type="caution">
    <text evidence="2">The sequence shown here is derived from an EMBL/GenBank/DDBJ whole genome shotgun (WGS) entry which is preliminary data.</text>
</comment>
<keyword evidence="3" id="KW-1185">Reference proteome</keyword>
<organism evidence="2 3">
    <name type="scientific">Victivallis lenta</name>
    <dbReference type="NCBI Taxonomy" id="2606640"/>
    <lineage>
        <taxon>Bacteria</taxon>
        <taxon>Pseudomonadati</taxon>
        <taxon>Lentisphaerota</taxon>
        <taxon>Lentisphaeria</taxon>
        <taxon>Victivallales</taxon>
        <taxon>Victivallaceae</taxon>
        <taxon>Victivallis</taxon>
    </lineage>
</organism>
<dbReference type="Pfam" id="PF10056">
    <property type="entry name" value="DUF2293"/>
    <property type="match status" value="1"/>
</dbReference>
<accession>A0A844G2J7</accession>
<dbReference type="EMBL" id="VUNS01000013">
    <property type="protein sequence ID" value="MST97897.1"/>
    <property type="molecule type" value="Genomic_DNA"/>
</dbReference>
<feature type="domain" description="DUF2293" evidence="1">
    <location>
        <begin position="125"/>
        <end position="206"/>
    </location>
</feature>
<dbReference type="Proteomes" id="UP000435649">
    <property type="component" value="Unassembled WGS sequence"/>
</dbReference>
<dbReference type="AlphaFoldDB" id="A0A844G2J7"/>
<name>A0A844G2J7_9BACT</name>
<sequence length="228" mass="26158">MKKEEYTVWRNPRGNGLLHDGESVTPPEGWEFVPSGDAGLTRRLKMAGECWVMVHRRRNRIEAVGLWTSARRAAAVRAELELERRDPARQRRLEADKRRREAKQAAYTVEFRNAVAAYLHFAERWSGLEAKLAAAVTEHAVPVGSGTVARTQRIPLERRAEAAVIAWMRHRTTAYDHMRIARVKGERREVRRQLAERSRRLLERYRSGEEADLRNCPLAQALGESGEA</sequence>
<gene>
    <name evidence="2" type="ORF">FYJ85_12700</name>
</gene>